<feature type="transmembrane region" description="Helical" evidence="16">
    <location>
        <begin position="20"/>
        <end position="41"/>
    </location>
</feature>
<comment type="pathway">
    <text evidence="2 16">Cell wall biogenesis; peptidoglycan biosynthesis.</text>
</comment>
<evidence type="ECO:0000256" key="9">
    <source>
        <dbReference type="ARBA" id="ARBA00022984"/>
    </source>
</evidence>
<keyword evidence="6 16" id="KW-0808">Transferase</keyword>
<keyword evidence="12 16" id="KW-0131">Cell cycle</keyword>
<dbReference type="UniPathway" id="UPA00219"/>
<proteinExistence type="inferred from homology"/>
<evidence type="ECO:0000256" key="1">
    <source>
        <dbReference type="ARBA" id="ARBA00004651"/>
    </source>
</evidence>
<dbReference type="EMBL" id="QFWX01000005">
    <property type="protein sequence ID" value="PXX90125.1"/>
    <property type="molecule type" value="Genomic_DNA"/>
</dbReference>
<feature type="transmembrane region" description="Helical" evidence="16">
    <location>
        <begin position="148"/>
        <end position="168"/>
    </location>
</feature>
<keyword evidence="5 16" id="KW-0328">Glycosyltransferase</keyword>
<evidence type="ECO:0000256" key="16">
    <source>
        <dbReference type="HAMAP-Rule" id="MF_00913"/>
    </source>
</evidence>
<feature type="transmembrane region" description="Helical" evidence="16">
    <location>
        <begin position="61"/>
        <end position="79"/>
    </location>
</feature>
<dbReference type="PROSITE" id="PS00428">
    <property type="entry name" value="FTSW_RODA_SPOVE"/>
    <property type="match status" value="1"/>
</dbReference>
<evidence type="ECO:0000256" key="11">
    <source>
        <dbReference type="ARBA" id="ARBA00023136"/>
    </source>
</evidence>
<dbReference type="GO" id="GO:0008955">
    <property type="term" value="F:peptidoglycan glycosyltransferase activity"/>
    <property type="evidence" value="ECO:0007669"/>
    <property type="project" value="UniProtKB-UniRule"/>
</dbReference>
<dbReference type="HAMAP" id="MF_00913">
    <property type="entry name" value="PGT_FtsW_proteobact"/>
    <property type="match status" value="1"/>
</dbReference>
<name>A0A2V3ZL16_9GAMM</name>
<dbReference type="PANTHER" id="PTHR30474">
    <property type="entry name" value="CELL CYCLE PROTEIN"/>
    <property type="match status" value="1"/>
</dbReference>
<dbReference type="GO" id="GO:0043093">
    <property type="term" value="P:FtsZ-dependent cytokinesis"/>
    <property type="evidence" value="ECO:0007669"/>
    <property type="project" value="UniProtKB-UniRule"/>
</dbReference>
<dbReference type="Proteomes" id="UP000253987">
    <property type="component" value="Unassembled WGS sequence"/>
</dbReference>
<evidence type="ECO:0000313" key="18">
    <source>
        <dbReference type="Proteomes" id="UP000253987"/>
    </source>
</evidence>
<dbReference type="Pfam" id="PF01098">
    <property type="entry name" value="FTSW_RODA_SPOVE"/>
    <property type="match status" value="1"/>
</dbReference>
<evidence type="ECO:0000256" key="14">
    <source>
        <dbReference type="ARBA" id="ARBA00038053"/>
    </source>
</evidence>
<dbReference type="EC" id="2.4.99.28" evidence="16"/>
<dbReference type="InterPro" id="IPR018365">
    <property type="entry name" value="Cell_cycle_FtsW-rel_CS"/>
</dbReference>
<reference evidence="17 18" key="2">
    <citation type="submission" date="2018-06" db="EMBL/GenBank/DDBJ databases">
        <title>Marinobactersediminissp. nov, a moderately halophilic bacterium isolated from marine solar saltern.</title>
        <authorList>
            <person name="Zhang Y."/>
        </authorList>
    </citation>
    <scope>NUCLEOTIDE SEQUENCE [LARGE SCALE GENOMIC DNA]</scope>
    <source>
        <strain evidence="17 18">F01</strain>
    </source>
</reference>
<evidence type="ECO:0000256" key="10">
    <source>
        <dbReference type="ARBA" id="ARBA00022989"/>
    </source>
</evidence>
<dbReference type="GO" id="GO:0015648">
    <property type="term" value="F:lipid-linked peptidoglycan transporter activity"/>
    <property type="evidence" value="ECO:0007669"/>
    <property type="project" value="TreeGrafter"/>
</dbReference>
<dbReference type="GO" id="GO:0009252">
    <property type="term" value="P:peptidoglycan biosynthetic process"/>
    <property type="evidence" value="ECO:0007669"/>
    <property type="project" value="UniProtKB-UniRule"/>
</dbReference>
<keyword evidence="10 16" id="KW-1133">Transmembrane helix</keyword>
<evidence type="ECO:0000256" key="2">
    <source>
        <dbReference type="ARBA" id="ARBA00004752"/>
    </source>
</evidence>
<evidence type="ECO:0000256" key="4">
    <source>
        <dbReference type="ARBA" id="ARBA00022618"/>
    </source>
</evidence>
<dbReference type="RefSeq" id="WP_114613368.1">
    <property type="nucleotide sequence ID" value="NZ_QFWX01000005.1"/>
</dbReference>
<keyword evidence="3 16" id="KW-1003">Cell membrane</keyword>
<dbReference type="PANTHER" id="PTHR30474:SF2">
    <property type="entry name" value="PEPTIDOGLYCAN GLYCOSYLTRANSFERASE FTSW-RELATED"/>
    <property type="match status" value="1"/>
</dbReference>
<feature type="transmembrane region" description="Helical" evidence="16">
    <location>
        <begin position="198"/>
        <end position="218"/>
    </location>
</feature>
<dbReference type="GO" id="GO:0008360">
    <property type="term" value="P:regulation of cell shape"/>
    <property type="evidence" value="ECO:0007669"/>
    <property type="project" value="UniProtKB-KW"/>
</dbReference>
<comment type="similarity">
    <text evidence="14 16">Belongs to the SEDS family. FtsW subfamily.</text>
</comment>
<evidence type="ECO:0000256" key="6">
    <source>
        <dbReference type="ARBA" id="ARBA00022679"/>
    </source>
</evidence>
<evidence type="ECO:0000256" key="3">
    <source>
        <dbReference type="ARBA" id="ARBA00022475"/>
    </source>
</evidence>
<keyword evidence="13 16" id="KW-0961">Cell wall biogenesis/degradation</keyword>
<feature type="transmembrane region" description="Helical" evidence="16">
    <location>
        <begin position="174"/>
        <end position="191"/>
    </location>
</feature>
<dbReference type="AlphaFoldDB" id="A0A2V3ZL16"/>
<evidence type="ECO:0000256" key="7">
    <source>
        <dbReference type="ARBA" id="ARBA00022692"/>
    </source>
</evidence>
<evidence type="ECO:0000256" key="8">
    <source>
        <dbReference type="ARBA" id="ARBA00022960"/>
    </source>
</evidence>
<dbReference type="NCBIfam" id="TIGR02614">
    <property type="entry name" value="ftsW"/>
    <property type="match status" value="1"/>
</dbReference>
<dbReference type="OrthoDB" id="9768187at2"/>
<feature type="transmembrane region" description="Helical" evidence="16">
    <location>
        <begin position="312"/>
        <end position="332"/>
    </location>
</feature>
<reference evidence="18" key="1">
    <citation type="submission" date="2018-05" db="EMBL/GenBank/DDBJ databases">
        <authorList>
            <person name="Lu D."/>
        </authorList>
    </citation>
    <scope>NUCLEOTIDE SEQUENCE [LARGE SCALE GENOMIC DNA]</scope>
    <source>
        <strain evidence="18">F01</strain>
    </source>
</reference>
<keyword evidence="9 16" id="KW-0573">Peptidoglycan synthesis</keyword>
<keyword evidence="4 16" id="KW-0132">Cell division</keyword>
<comment type="catalytic activity">
    <reaction evidence="15 16">
        <text>[GlcNAc-(1-&gt;4)-Mur2Ac(oyl-L-Ala-gamma-D-Glu-L-Lys-D-Ala-D-Ala)](n)-di-trans,octa-cis-undecaprenyl diphosphate + beta-D-GlcNAc-(1-&gt;4)-Mur2Ac(oyl-L-Ala-gamma-D-Glu-L-Lys-D-Ala-D-Ala)-di-trans,octa-cis-undecaprenyl diphosphate = [GlcNAc-(1-&gt;4)-Mur2Ac(oyl-L-Ala-gamma-D-Glu-L-Lys-D-Ala-D-Ala)](n+1)-di-trans,octa-cis-undecaprenyl diphosphate + di-trans,octa-cis-undecaprenyl diphosphate + H(+)</text>
        <dbReference type="Rhea" id="RHEA:23708"/>
        <dbReference type="Rhea" id="RHEA-COMP:9602"/>
        <dbReference type="Rhea" id="RHEA-COMP:9603"/>
        <dbReference type="ChEBI" id="CHEBI:15378"/>
        <dbReference type="ChEBI" id="CHEBI:58405"/>
        <dbReference type="ChEBI" id="CHEBI:60033"/>
        <dbReference type="ChEBI" id="CHEBI:78435"/>
        <dbReference type="EC" id="2.4.99.28"/>
    </reaction>
</comment>
<keyword evidence="18" id="KW-1185">Reference proteome</keyword>
<feature type="transmembrane region" description="Helical" evidence="16">
    <location>
        <begin position="86"/>
        <end position="105"/>
    </location>
</feature>
<comment type="caution">
    <text evidence="17">The sequence shown here is derived from an EMBL/GenBank/DDBJ whole genome shotgun (WGS) entry which is preliminary data.</text>
</comment>
<keyword evidence="11 16" id="KW-0472">Membrane</keyword>
<comment type="subcellular location">
    <subcellularLocation>
        <location evidence="16">Cell inner membrane</location>
        <topology evidence="16">Multi-pass membrane protein</topology>
    </subcellularLocation>
    <subcellularLocation>
        <location evidence="1">Cell membrane</location>
        <topology evidence="1">Multi-pass membrane protein</topology>
    </subcellularLocation>
    <text evidence="16">Localizes to the division septum.</text>
</comment>
<feature type="transmembrane region" description="Helical" evidence="16">
    <location>
        <begin position="283"/>
        <end position="305"/>
    </location>
</feature>
<comment type="function">
    <text evidence="16">Peptidoglycan polymerase that is essential for cell division.</text>
</comment>
<dbReference type="GO" id="GO:0005886">
    <property type="term" value="C:plasma membrane"/>
    <property type="evidence" value="ECO:0007669"/>
    <property type="project" value="UniProtKB-SubCell"/>
</dbReference>
<protein>
    <recommendedName>
        <fullName evidence="16">Probable peptidoglycan glycosyltransferase FtsW</fullName>
        <shortName evidence="16">PGT</shortName>
        <ecNumber evidence="16">2.4.99.28</ecNumber>
    </recommendedName>
    <alternativeName>
        <fullName evidence="16">Cell division protein FtsW</fullName>
    </alternativeName>
    <alternativeName>
        <fullName evidence="16">Cell wall polymerase</fullName>
    </alternativeName>
    <alternativeName>
        <fullName evidence="16">Peptidoglycan polymerase</fullName>
        <shortName evidence="16">PG polymerase</shortName>
    </alternativeName>
</protein>
<evidence type="ECO:0000256" key="15">
    <source>
        <dbReference type="ARBA" id="ARBA00049902"/>
    </source>
</evidence>
<evidence type="ECO:0000256" key="12">
    <source>
        <dbReference type="ARBA" id="ARBA00023306"/>
    </source>
</evidence>
<dbReference type="GO" id="GO:0071555">
    <property type="term" value="P:cell wall organization"/>
    <property type="evidence" value="ECO:0007669"/>
    <property type="project" value="UniProtKB-KW"/>
</dbReference>
<feature type="transmembrane region" description="Helical" evidence="16">
    <location>
        <begin position="352"/>
        <end position="373"/>
    </location>
</feature>
<organism evidence="17 18">
    <name type="scientific">Marinobacter vulgaris</name>
    <dbReference type="NCBI Taxonomy" id="1928331"/>
    <lineage>
        <taxon>Bacteria</taxon>
        <taxon>Pseudomonadati</taxon>
        <taxon>Pseudomonadota</taxon>
        <taxon>Gammaproteobacteria</taxon>
        <taxon>Pseudomonadales</taxon>
        <taxon>Marinobacteraceae</taxon>
        <taxon>Marinobacter</taxon>
    </lineage>
</organism>
<dbReference type="InterPro" id="IPR013437">
    <property type="entry name" value="FtsW"/>
</dbReference>
<keyword evidence="7 16" id="KW-0812">Transmembrane</keyword>
<evidence type="ECO:0000256" key="5">
    <source>
        <dbReference type="ARBA" id="ARBA00022676"/>
    </source>
</evidence>
<keyword evidence="16" id="KW-0997">Cell inner membrane</keyword>
<evidence type="ECO:0000256" key="13">
    <source>
        <dbReference type="ARBA" id="ARBA00023316"/>
    </source>
</evidence>
<gene>
    <name evidence="16 17" type="primary">ftsW</name>
    <name evidence="17" type="ORF">DIT71_11465</name>
</gene>
<evidence type="ECO:0000313" key="17">
    <source>
        <dbReference type="EMBL" id="PXX90125.1"/>
    </source>
</evidence>
<dbReference type="GO" id="GO:0032153">
    <property type="term" value="C:cell division site"/>
    <property type="evidence" value="ECO:0007669"/>
    <property type="project" value="UniProtKB-UniRule"/>
</dbReference>
<dbReference type="InterPro" id="IPR001182">
    <property type="entry name" value="FtsW/RodA"/>
</dbReference>
<feature type="transmembrane region" description="Helical" evidence="16">
    <location>
        <begin position="117"/>
        <end position="141"/>
    </location>
</feature>
<accession>A0A2V3ZL16</accession>
<sequence length="400" mass="43258">MHADLSLPGRQSLFRDLRPLPLLIISSAALLVMGIVMISSASMDMAAETMGNSYHYVIRQLIFAGMGCVFALIAVNVPVSWWERSGWLLLGIGLLSLLLVLTPLGRTVNGSTRWISFGLFNVQVSEIAKLCLIAYLAGYVVRRREELLNTWAGFLKPLGVLGIASVLLVIEPDFGATVVLVAAAAGMIFLSGVRLSRFMPLIGVLIVMGAVLVFTQPYRLKRVVSYLDPWKDQFDTGYQLTQSLIAFGRGDWAGTGLGNSVQKLFYLPEAHTDFIFAIIAEEFGLLGSLIVLGLFTVLVVTGFVIARRAEKAGMPFAACFSYGITLLIGLQASINMSVSTGLLPTKGLTLPLVSYGGSSLMITAVCIGILARVEMERLDREKVAAEKSRKPEARGGAVYD</sequence>
<keyword evidence="8 16" id="KW-0133">Cell shape</keyword>